<accession>M7NZW1</accession>
<feature type="domain" description="Gfo/Idh/MocA-like oxidoreductase C-terminal" evidence="4">
    <location>
        <begin position="135"/>
        <end position="345"/>
    </location>
</feature>
<proteinExistence type="inferred from homology"/>
<gene>
    <name evidence="5" type="primary">yvaA</name>
    <name evidence="5" type="ORF">ADICEAN_00956</name>
</gene>
<dbReference type="PANTHER" id="PTHR43708">
    <property type="entry name" value="CONSERVED EXPRESSED OXIDOREDUCTASE (EUROFUNG)"/>
    <property type="match status" value="1"/>
</dbReference>
<keyword evidence="2 5" id="KW-0560">Oxidoreductase</keyword>
<dbReference type="Pfam" id="PF01408">
    <property type="entry name" value="GFO_IDH_MocA"/>
    <property type="match status" value="1"/>
</dbReference>
<dbReference type="eggNOG" id="COG0673">
    <property type="taxonomic scope" value="Bacteria"/>
</dbReference>
<comment type="similarity">
    <text evidence="1">Belongs to the Gfo/Idh/MocA family.</text>
</comment>
<organism evidence="5 6">
    <name type="scientific">Cesiribacter andamanensis AMV16</name>
    <dbReference type="NCBI Taxonomy" id="1279009"/>
    <lineage>
        <taxon>Bacteria</taxon>
        <taxon>Pseudomonadati</taxon>
        <taxon>Bacteroidota</taxon>
        <taxon>Cytophagia</taxon>
        <taxon>Cytophagales</taxon>
        <taxon>Cesiribacteraceae</taxon>
        <taxon>Cesiribacter</taxon>
    </lineage>
</organism>
<dbReference type="RefSeq" id="WP_009194358.1">
    <property type="nucleotide sequence ID" value="NZ_AODQ01000015.1"/>
</dbReference>
<dbReference type="AlphaFoldDB" id="M7NZW1"/>
<dbReference type="InterPro" id="IPR000683">
    <property type="entry name" value="Gfo/Idh/MocA-like_OxRdtase_N"/>
</dbReference>
<feature type="domain" description="Gfo/Idh/MocA-like oxidoreductase N-terminal" evidence="3">
    <location>
        <begin position="4"/>
        <end position="121"/>
    </location>
</feature>
<evidence type="ECO:0000259" key="4">
    <source>
        <dbReference type="Pfam" id="PF02894"/>
    </source>
</evidence>
<dbReference type="OrthoDB" id="9815825at2"/>
<dbReference type="Pfam" id="PF02894">
    <property type="entry name" value="GFO_IDH_MocA_C"/>
    <property type="match status" value="1"/>
</dbReference>
<comment type="caution">
    <text evidence="5">The sequence shown here is derived from an EMBL/GenBank/DDBJ whole genome shotgun (WGS) entry which is preliminary data.</text>
</comment>
<dbReference type="Gene3D" id="3.30.360.10">
    <property type="entry name" value="Dihydrodipicolinate Reductase, domain 2"/>
    <property type="match status" value="1"/>
</dbReference>
<dbReference type="InterPro" id="IPR036291">
    <property type="entry name" value="NAD(P)-bd_dom_sf"/>
</dbReference>
<dbReference type="Gene3D" id="3.40.50.720">
    <property type="entry name" value="NAD(P)-binding Rossmann-like Domain"/>
    <property type="match status" value="1"/>
</dbReference>
<name>M7NZW1_9BACT</name>
<dbReference type="InterPro" id="IPR051317">
    <property type="entry name" value="Gfo/Idh/MocA_oxidoreduct"/>
</dbReference>
<reference evidence="5 6" key="1">
    <citation type="journal article" date="2013" name="Genome Announc.">
        <title>Draft Genome Sequence of Cesiribacter andamanensis Strain AMV16T, Isolated from a Soil Sample from a Mud Volcano in the Andaman Islands, India.</title>
        <authorList>
            <person name="Shivaji S."/>
            <person name="Ara S."/>
            <person name="Begum Z."/>
            <person name="Srinivas T.N."/>
            <person name="Singh A."/>
            <person name="Kumar Pinnaka A."/>
        </authorList>
    </citation>
    <scope>NUCLEOTIDE SEQUENCE [LARGE SCALE GENOMIC DNA]</scope>
    <source>
        <strain evidence="5 6">AMV16</strain>
    </source>
</reference>
<dbReference type="PANTHER" id="PTHR43708:SF5">
    <property type="entry name" value="CONSERVED EXPRESSED OXIDOREDUCTASE (EUROFUNG)-RELATED"/>
    <property type="match status" value="1"/>
</dbReference>
<dbReference type="SUPFAM" id="SSF51735">
    <property type="entry name" value="NAD(P)-binding Rossmann-fold domains"/>
    <property type="match status" value="1"/>
</dbReference>
<dbReference type="EC" id="1.-.-.-" evidence="5"/>
<dbReference type="GO" id="GO:0000166">
    <property type="term" value="F:nucleotide binding"/>
    <property type="evidence" value="ECO:0007669"/>
    <property type="project" value="InterPro"/>
</dbReference>
<keyword evidence="6" id="KW-1185">Reference proteome</keyword>
<dbReference type="InterPro" id="IPR004104">
    <property type="entry name" value="Gfo/Idh/MocA-like_OxRdtase_C"/>
</dbReference>
<sequence length="353" mass="38775">MLPIRTLLLGYGLSARAFHVPFLLQNPQYQLVGLVQPRGDSGREAFPTVPHFRRPEEALQALWPELVIICSPNALHAPQARLALEAGAHVVVEKPFALSSGEAEALIALAEAKQRVISVYHNRRWDADFLTLQQVVREGILGRPVQLLSRFDRFRPQIKAGWKEEPAPGSGIFWDLAPHLLDQALLLFGTPQALYAQIRTERTAARTPDAFELFLYYPQVQVQLAAGSLVSASWPRFSLLATKGSYTKGGMDPQEAALRAGLQPGGAEWGSERPDQWGTLLVDNGASVEERCYPSLAGDYGIFYQLLAAAIREGKQHPVPAQEALQVIQLLELAEESDRQGRRLPIASPAAGG</sequence>
<dbReference type="Proteomes" id="UP000011910">
    <property type="component" value="Unassembled WGS sequence"/>
</dbReference>
<dbReference type="PATRIC" id="fig|1279009.4.peg.969"/>
<dbReference type="EMBL" id="AODQ01000015">
    <property type="protein sequence ID" value="EMR03899.1"/>
    <property type="molecule type" value="Genomic_DNA"/>
</dbReference>
<evidence type="ECO:0000313" key="6">
    <source>
        <dbReference type="Proteomes" id="UP000011910"/>
    </source>
</evidence>
<dbReference type="STRING" id="1279009.ADICEAN_00956"/>
<evidence type="ECO:0000313" key="5">
    <source>
        <dbReference type="EMBL" id="EMR03899.1"/>
    </source>
</evidence>
<evidence type="ECO:0000259" key="3">
    <source>
        <dbReference type="Pfam" id="PF01408"/>
    </source>
</evidence>
<evidence type="ECO:0000256" key="2">
    <source>
        <dbReference type="ARBA" id="ARBA00023002"/>
    </source>
</evidence>
<dbReference type="SUPFAM" id="SSF55347">
    <property type="entry name" value="Glyceraldehyde-3-phosphate dehydrogenase-like, C-terminal domain"/>
    <property type="match status" value="1"/>
</dbReference>
<protein>
    <submittedName>
        <fullName evidence="5">Putative oxidoreductase yvaA</fullName>
        <ecNumber evidence="5">1.-.-.-</ecNumber>
    </submittedName>
</protein>
<dbReference type="GO" id="GO:0016491">
    <property type="term" value="F:oxidoreductase activity"/>
    <property type="evidence" value="ECO:0007669"/>
    <property type="project" value="UniProtKB-KW"/>
</dbReference>
<evidence type="ECO:0000256" key="1">
    <source>
        <dbReference type="ARBA" id="ARBA00010928"/>
    </source>
</evidence>